<accession>A0A1C3E964</accession>
<name>A0A1C3E964_9PLAN</name>
<dbReference type="AlphaFoldDB" id="A0A1C3E964"/>
<evidence type="ECO:0000313" key="3">
    <source>
        <dbReference type="Proteomes" id="UP000094828"/>
    </source>
</evidence>
<feature type="compositionally biased region" description="Polar residues" evidence="1">
    <location>
        <begin position="52"/>
        <end position="64"/>
    </location>
</feature>
<dbReference type="EMBL" id="LYDR01000123">
    <property type="protein sequence ID" value="ODA29785.1"/>
    <property type="molecule type" value="Genomic_DNA"/>
</dbReference>
<protein>
    <submittedName>
        <fullName evidence="2">Uncharacterized protein</fullName>
    </submittedName>
</protein>
<feature type="region of interest" description="Disordered" evidence="1">
    <location>
        <begin position="51"/>
        <end position="72"/>
    </location>
</feature>
<dbReference type="STRING" id="1841610.A6X21_07315"/>
<proteinExistence type="predicted"/>
<evidence type="ECO:0000313" key="2">
    <source>
        <dbReference type="EMBL" id="ODA29785.1"/>
    </source>
</evidence>
<gene>
    <name evidence="2" type="ORF">A6X21_07315</name>
</gene>
<reference evidence="2 3" key="1">
    <citation type="submission" date="2016-05" db="EMBL/GenBank/DDBJ databases">
        <title>Genomic and physiological characterization of Planctopirus sp. isolated from fresh water lake.</title>
        <authorList>
            <person name="Subhash Y."/>
            <person name="Ramana C."/>
        </authorList>
    </citation>
    <scope>NUCLEOTIDE SEQUENCE [LARGE SCALE GENOMIC DNA]</scope>
    <source>
        <strain evidence="2 3">JC280</strain>
    </source>
</reference>
<sequence length="72" mass="8311">MDHLMIARRMNFHGWSEPVADLLVMSEEWQQIFHRSITECFAVPSRSHRAKTSNTRLSMGSTGPSLLFNPHE</sequence>
<evidence type="ECO:0000256" key="1">
    <source>
        <dbReference type="SAM" id="MobiDB-lite"/>
    </source>
</evidence>
<dbReference type="Proteomes" id="UP000094828">
    <property type="component" value="Unassembled WGS sequence"/>
</dbReference>
<organism evidence="2 3">
    <name type="scientific">Planctopirus hydrillae</name>
    <dbReference type="NCBI Taxonomy" id="1841610"/>
    <lineage>
        <taxon>Bacteria</taxon>
        <taxon>Pseudomonadati</taxon>
        <taxon>Planctomycetota</taxon>
        <taxon>Planctomycetia</taxon>
        <taxon>Planctomycetales</taxon>
        <taxon>Planctomycetaceae</taxon>
        <taxon>Planctopirus</taxon>
    </lineage>
</organism>
<keyword evidence="3" id="KW-1185">Reference proteome</keyword>
<comment type="caution">
    <text evidence="2">The sequence shown here is derived from an EMBL/GenBank/DDBJ whole genome shotgun (WGS) entry which is preliminary data.</text>
</comment>